<evidence type="ECO:0000256" key="3">
    <source>
        <dbReference type="ARBA" id="ARBA00022827"/>
    </source>
</evidence>
<keyword evidence="9" id="KW-1185">Reference proteome</keyword>
<dbReference type="Gene3D" id="3.50.50.60">
    <property type="entry name" value="FAD/NAD(P)-binding domain"/>
    <property type="match status" value="2"/>
</dbReference>
<comment type="caution">
    <text evidence="8">The sequence shown here is derived from an EMBL/GenBank/DDBJ whole genome shotgun (WGS) entry which is preliminary data.</text>
</comment>
<dbReference type="EC" id="1.-.-.-" evidence="7"/>
<dbReference type="GO" id="GO:0004499">
    <property type="term" value="F:N,N-dimethylaniline monooxygenase activity"/>
    <property type="evidence" value="ECO:0007669"/>
    <property type="project" value="InterPro"/>
</dbReference>
<dbReference type="Pfam" id="PF00743">
    <property type="entry name" value="FMO-like"/>
    <property type="match status" value="2"/>
</dbReference>
<keyword evidence="3 7" id="KW-0274">FAD</keyword>
<accession>A0AAD7LKP4</accession>
<keyword evidence="2 7" id="KW-0285">Flavoprotein</keyword>
<dbReference type="InterPro" id="IPR050346">
    <property type="entry name" value="FMO-like"/>
</dbReference>
<reference evidence="8" key="1">
    <citation type="journal article" date="2023" name="Science">
        <title>Elucidation of the pathway for biosynthesis of saponin adjuvants from the soapbark tree.</title>
        <authorList>
            <person name="Reed J."/>
            <person name="Orme A."/>
            <person name="El-Demerdash A."/>
            <person name="Owen C."/>
            <person name="Martin L.B.B."/>
            <person name="Misra R.C."/>
            <person name="Kikuchi S."/>
            <person name="Rejzek M."/>
            <person name="Martin A.C."/>
            <person name="Harkess A."/>
            <person name="Leebens-Mack J."/>
            <person name="Louveau T."/>
            <person name="Stephenson M.J."/>
            <person name="Osbourn A."/>
        </authorList>
    </citation>
    <scope>NUCLEOTIDE SEQUENCE</scope>
    <source>
        <strain evidence="8">S10</strain>
    </source>
</reference>
<evidence type="ECO:0000256" key="7">
    <source>
        <dbReference type="RuleBase" id="RU361177"/>
    </source>
</evidence>
<dbReference type="GO" id="GO:0050661">
    <property type="term" value="F:NADP binding"/>
    <property type="evidence" value="ECO:0007669"/>
    <property type="project" value="InterPro"/>
</dbReference>
<dbReference type="AlphaFoldDB" id="A0AAD7LKP4"/>
<gene>
    <name evidence="8" type="ORF">O6P43_020401</name>
</gene>
<evidence type="ECO:0000256" key="5">
    <source>
        <dbReference type="ARBA" id="ARBA00023002"/>
    </source>
</evidence>
<proteinExistence type="inferred from homology"/>
<dbReference type="InterPro" id="IPR020946">
    <property type="entry name" value="Flavin_mOase-like"/>
</dbReference>
<evidence type="ECO:0000313" key="8">
    <source>
        <dbReference type="EMBL" id="KAJ7959883.1"/>
    </source>
</evidence>
<dbReference type="Proteomes" id="UP001163823">
    <property type="component" value="Chromosome 8"/>
</dbReference>
<organism evidence="8 9">
    <name type="scientific">Quillaja saponaria</name>
    <name type="common">Soap bark tree</name>
    <dbReference type="NCBI Taxonomy" id="32244"/>
    <lineage>
        <taxon>Eukaryota</taxon>
        <taxon>Viridiplantae</taxon>
        <taxon>Streptophyta</taxon>
        <taxon>Embryophyta</taxon>
        <taxon>Tracheophyta</taxon>
        <taxon>Spermatophyta</taxon>
        <taxon>Magnoliopsida</taxon>
        <taxon>eudicotyledons</taxon>
        <taxon>Gunneridae</taxon>
        <taxon>Pentapetalae</taxon>
        <taxon>rosids</taxon>
        <taxon>fabids</taxon>
        <taxon>Fabales</taxon>
        <taxon>Quillajaceae</taxon>
        <taxon>Quillaja</taxon>
    </lineage>
</organism>
<evidence type="ECO:0000256" key="1">
    <source>
        <dbReference type="ARBA" id="ARBA00009183"/>
    </source>
</evidence>
<evidence type="ECO:0000256" key="4">
    <source>
        <dbReference type="ARBA" id="ARBA00022857"/>
    </source>
</evidence>
<dbReference type="EMBL" id="JARAOO010000008">
    <property type="protein sequence ID" value="KAJ7959883.1"/>
    <property type="molecule type" value="Genomic_DNA"/>
</dbReference>
<evidence type="ECO:0000313" key="9">
    <source>
        <dbReference type="Proteomes" id="UP001163823"/>
    </source>
</evidence>
<dbReference type="FunFam" id="3.50.50.60:FF:000099">
    <property type="entry name" value="Flavin-containing monooxygenase"/>
    <property type="match status" value="1"/>
</dbReference>
<dbReference type="KEGG" id="qsa:O6P43_020401"/>
<sequence length="464" mass="52111">MPMQSASQHLSMPTRLSPLISRHVAVVGAGAGGLVAARELRREGHRVVVFERNDQVGGMWVYTSKVESDPLGLDPNRAVVPSSLYDSLRTNLPRECMGFRDFPFVIRDGKGRDPRRFPSHTEVLMYLQDFATEFGIAELVRFETQVVFVGLEEDGKWNVKSKSRGGVGVDEIYDAVVVCNGHYTEPRLADIPGINIWPGKQMHSHNYRIPDPFKDQVVILIGSAASAVDISRDIAGVAKEVHVAARSVGSYTLGKQPGHDNLWLHSMISCVHKDGRVVFEDGSVVHADFILHCTGYKYHFPFLETNGALVVDDNCVGPLYKHVFPPALAPGLSFVGIPWKVVPFPMFELQSKWIAGALSNRIALPSKEEMMKDVKAFYLSLGACGIPKRYTHRMGASQYEYNDWIAAQCECAAYQEWKKQMHFVTSKRKVERPETYRDKWEDNDLVLQAQEDFKKYMVDGSFAQ</sequence>
<comment type="similarity">
    <text evidence="1 7">Belongs to the FMO family.</text>
</comment>
<keyword evidence="5 7" id="KW-0560">Oxidoreductase</keyword>
<name>A0AAD7LKP4_QUISA</name>
<evidence type="ECO:0000256" key="6">
    <source>
        <dbReference type="ARBA" id="ARBA00023033"/>
    </source>
</evidence>
<keyword evidence="4" id="KW-0521">NADP</keyword>
<protein>
    <recommendedName>
        <fullName evidence="7">Flavin-containing monooxygenase</fullName>
        <ecNumber evidence="7">1.-.-.-</ecNumber>
    </recommendedName>
</protein>
<dbReference type="SUPFAM" id="SSF51905">
    <property type="entry name" value="FAD/NAD(P)-binding domain"/>
    <property type="match status" value="2"/>
</dbReference>
<dbReference type="PRINTS" id="PR00370">
    <property type="entry name" value="FMOXYGENASE"/>
</dbReference>
<keyword evidence="6 7" id="KW-0503">Monooxygenase</keyword>
<dbReference type="InterPro" id="IPR000960">
    <property type="entry name" value="Flavin_mOase"/>
</dbReference>
<dbReference type="InterPro" id="IPR036188">
    <property type="entry name" value="FAD/NAD-bd_sf"/>
</dbReference>
<comment type="cofactor">
    <cofactor evidence="7">
        <name>FAD</name>
        <dbReference type="ChEBI" id="CHEBI:57692"/>
    </cofactor>
</comment>
<dbReference type="GO" id="GO:0050660">
    <property type="term" value="F:flavin adenine dinucleotide binding"/>
    <property type="evidence" value="ECO:0007669"/>
    <property type="project" value="InterPro"/>
</dbReference>
<dbReference type="PANTHER" id="PTHR23023">
    <property type="entry name" value="DIMETHYLANILINE MONOOXYGENASE"/>
    <property type="match status" value="1"/>
</dbReference>
<evidence type="ECO:0000256" key="2">
    <source>
        <dbReference type="ARBA" id="ARBA00022630"/>
    </source>
</evidence>